<dbReference type="Proteomes" id="UP001488838">
    <property type="component" value="Unassembled WGS sequence"/>
</dbReference>
<evidence type="ECO:0000313" key="2">
    <source>
        <dbReference type="EMBL" id="KAK7814641.1"/>
    </source>
</evidence>
<organism evidence="2 3">
    <name type="scientific">Myodes glareolus</name>
    <name type="common">Bank vole</name>
    <name type="synonym">Clethrionomys glareolus</name>
    <dbReference type="NCBI Taxonomy" id="447135"/>
    <lineage>
        <taxon>Eukaryota</taxon>
        <taxon>Metazoa</taxon>
        <taxon>Chordata</taxon>
        <taxon>Craniata</taxon>
        <taxon>Vertebrata</taxon>
        <taxon>Euteleostomi</taxon>
        <taxon>Mammalia</taxon>
        <taxon>Eutheria</taxon>
        <taxon>Euarchontoglires</taxon>
        <taxon>Glires</taxon>
        <taxon>Rodentia</taxon>
        <taxon>Myomorpha</taxon>
        <taxon>Muroidea</taxon>
        <taxon>Cricetidae</taxon>
        <taxon>Arvicolinae</taxon>
        <taxon>Myodes</taxon>
    </lineage>
</organism>
<protein>
    <submittedName>
        <fullName evidence="2">Uncharacterized protein</fullName>
    </submittedName>
</protein>
<feature type="non-terminal residue" evidence="2">
    <location>
        <position position="1"/>
    </location>
</feature>
<feature type="non-terminal residue" evidence="2">
    <location>
        <position position="325"/>
    </location>
</feature>
<dbReference type="EMBL" id="JBBHLL010000120">
    <property type="protein sequence ID" value="KAK7814641.1"/>
    <property type="molecule type" value="Genomic_DNA"/>
</dbReference>
<dbReference type="Gene3D" id="3.40.350.10">
    <property type="entry name" value="Creatinase/prolidase N-terminal domain"/>
    <property type="match status" value="1"/>
</dbReference>
<comment type="caution">
    <text evidence="2">The sequence shown here is derived from an EMBL/GenBank/DDBJ whole genome shotgun (WGS) entry which is preliminary data.</text>
</comment>
<feature type="compositionally biased region" description="Polar residues" evidence="1">
    <location>
        <begin position="10"/>
        <end position="21"/>
    </location>
</feature>
<name>A0AAW0IKB0_MYOGA</name>
<gene>
    <name evidence="2" type="ORF">U0070_009609</name>
</gene>
<evidence type="ECO:0000256" key="1">
    <source>
        <dbReference type="SAM" id="MobiDB-lite"/>
    </source>
</evidence>
<accession>A0AAW0IKB0</accession>
<evidence type="ECO:0000313" key="3">
    <source>
        <dbReference type="Proteomes" id="UP001488838"/>
    </source>
</evidence>
<sequence length="325" mass="36186">GRYATRRRTAPSSQLVAQGTTLSKQQPAGVLTSEMWPRLLPQIGGAYSWAGSCVSTPQRGAWPFRCARLVAGDQLVCAPLTWAGARHRRMAASRKPPRVRAIHQDFQLRNLRIIEPNEATPSGDKSVERDHRMAPKVTSELLRQLRQAMRNAEYVAEPIQAYIIPSGDAHQTELPPYSQVRVPKFLVDEGLDLGSLSSQQREEECGESIREQVEPKAYPASKLSSRLGQRIELSILGEVVPSGPALVFGGNYFSHWQQLGFEPNPQPVFSVSIIRDPQMWETAASWAFPNMEGGRRVACSPAWWQREDQLPCVEDTRPACRPPAG</sequence>
<feature type="region of interest" description="Disordered" evidence="1">
    <location>
        <begin position="1"/>
        <end position="21"/>
    </location>
</feature>
<dbReference type="AlphaFoldDB" id="A0AAW0IKB0"/>
<proteinExistence type="predicted"/>
<reference evidence="2 3" key="1">
    <citation type="journal article" date="2023" name="bioRxiv">
        <title>Conserved and derived expression patterns and positive selection on dental genes reveal complex evolutionary context of ever-growing rodent molars.</title>
        <authorList>
            <person name="Calamari Z.T."/>
            <person name="Song A."/>
            <person name="Cohen E."/>
            <person name="Akter M."/>
            <person name="Roy R.D."/>
            <person name="Hallikas O."/>
            <person name="Christensen M.M."/>
            <person name="Li P."/>
            <person name="Marangoni P."/>
            <person name="Jernvall J."/>
            <person name="Klein O.D."/>
        </authorList>
    </citation>
    <scope>NUCLEOTIDE SEQUENCE [LARGE SCALE GENOMIC DNA]</scope>
    <source>
        <strain evidence="2">V071</strain>
    </source>
</reference>
<dbReference type="InterPro" id="IPR029149">
    <property type="entry name" value="Creatin/AminoP/Spt16_N"/>
</dbReference>
<keyword evidence="3" id="KW-1185">Reference proteome</keyword>